<dbReference type="AlphaFoldDB" id="A0AAN8JKW2"/>
<sequence length="163" mass="18168">MKAIIQRVLKASVTVEDEVISSIGPGLCVLIGISKDDSKKEAEYIARKILNLRVFDDENGKRWNKNVMDKQLEVLCVSQFTLMSILKGNKPDFHLAMGPGKSEAFYQEFLTLMKTSYSEDKIKDGKFGAYMQVNIQNDGPVTIPIESTSAKPNKESLQESSST</sequence>
<dbReference type="SUPFAM" id="SSF69500">
    <property type="entry name" value="DTD-like"/>
    <property type="match status" value="1"/>
</dbReference>
<feature type="region of interest" description="Disordered" evidence="6">
    <location>
        <begin position="143"/>
        <end position="163"/>
    </location>
</feature>
<dbReference type="NCBIfam" id="TIGR00256">
    <property type="entry name" value="D-aminoacyl-tRNA deacylase"/>
    <property type="match status" value="1"/>
</dbReference>
<keyword evidence="5" id="KW-0378">Hydrolase</keyword>
<keyword evidence="5" id="KW-0820">tRNA-binding</keyword>
<comment type="subcellular location">
    <subcellularLocation>
        <location evidence="5">Cytoplasm</location>
    </subcellularLocation>
</comment>
<dbReference type="PANTHER" id="PTHR10472">
    <property type="entry name" value="D-TYROSYL-TRNA TYR DEACYLASE"/>
    <property type="match status" value="1"/>
</dbReference>
<dbReference type="GO" id="GO:0000049">
    <property type="term" value="F:tRNA binding"/>
    <property type="evidence" value="ECO:0007669"/>
    <property type="project" value="UniProtKB-KW"/>
</dbReference>
<dbReference type="Pfam" id="PF02580">
    <property type="entry name" value="Tyr_Deacylase"/>
    <property type="match status" value="1"/>
</dbReference>
<evidence type="ECO:0000256" key="4">
    <source>
        <dbReference type="ARBA" id="ARBA00048018"/>
    </source>
</evidence>
<evidence type="ECO:0000313" key="8">
    <source>
        <dbReference type="Proteomes" id="UP001347796"/>
    </source>
</evidence>
<keyword evidence="8" id="KW-1185">Reference proteome</keyword>
<dbReference type="InterPro" id="IPR003732">
    <property type="entry name" value="Daa-tRNA_deacyls_DTD"/>
</dbReference>
<evidence type="ECO:0000256" key="1">
    <source>
        <dbReference type="ARBA" id="ARBA00009673"/>
    </source>
</evidence>
<keyword evidence="5" id="KW-0694">RNA-binding</keyword>
<dbReference type="Gene3D" id="3.50.80.10">
    <property type="entry name" value="D-tyrosyl-tRNA(Tyr) deacylase"/>
    <property type="match status" value="1"/>
</dbReference>
<gene>
    <name evidence="7" type="ORF">SNE40_015326</name>
</gene>
<reference evidence="7 8" key="1">
    <citation type="submission" date="2024-01" db="EMBL/GenBank/DDBJ databases">
        <title>The genome of the rayed Mediterranean limpet Patella caerulea (Linnaeus, 1758).</title>
        <authorList>
            <person name="Anh-Thu Weber A."/>
            <person name="Halstead-Nussloch G."/>
        </authorList>
    </citation>
    <scope>NUCLEOTIDE SEQUENCE [LARGE SCALE GENOMIC DNA]</scope>
    <source>
        <strain evidence="7">AATW-2023a</strain>
        <tissue evidence="7">Whole specimen</tissue>
    </source>
</reference>
<dbReference type="EC" id="3.1.1.96" evidence="2 5"/>
<comment type="similarity">
    <text evidence="1 5">Belongs to the DTD family.</text>
</comment>
<evidence type="ECO:0000256" key="3">
    <source>
        <dbReference type="ARBA" id="ARBA00047676"/>
    </source>
</evidence>
<comment type="catalytic activity">
    <reaction evidence="4">
        <text>a D-aminoacyl-tRNA + H2O = a tRNA + a D-alpha-amino acid + H(+)</text>
        <dbReference type="Rhea" id="RHEA:13953"/>
        <dbReference type="Rhea" id="RHEA-COMP:10123"/>
        <dbReference type="Rhea" id="RHEA-COMP:10124"/>
        <dbReference type="ChEBI" id="CHEBI:15377"/>
        <dbReference type="ChEBI" id="CHEBI:15378"/>
        <dbReference type="ChEBI" id="CHEBI:59871"/>
        <dbReference type="ChEBI" id="CHEBI:78442"/>
        <dbReference type="ChEBI" id="CHEBI:79333"/>
        <dbReference type="EC" id="3.1.1.96"/>
    </reaction>
</comment>
<dbReference type="FunFam" id="3.50.80.10:FF:000001">
    <property type="entry name" value="D-aminoacyl-tRNA deacylase"/>
    <property type="match status" value="1"/>
</dbReference>
<dbReference type="HAMAP" id="MF_00518">
    <property type="entry name" value="Deacylase_Dtd"/>
    <property type="match status" value="1"/>
</dbReference>
<dbReference type="GO" id="GO:0051500">
    <property type="term" value="F:D-tyrosyl-tRNA(Tyr) deacylase activity"/>
    <property type="evidence" value="ECO:0007669"/>
    <property type="project" value="TreeGrafter"/>
</dbReference>
<keyword evidence="5" id="KW-0963">Cytoplasm</keyword>
<dbReference type="GO" id="GO:0005737">
    <property type="term" value="C:cytoplasm"/>
    <property type="evidence" value="ECO:0007669"/>
    <property type="project" value="UniProtKB-SubCell"/>
</dbReference>
<comment type="catalytic activity">
    <reaction evidence="3">
        <text>glycyl-tRNA(Ala) + H2O = tRNA(Ala) + glycine + H(+)</text>
        <dbReference type="Rhea" id="RHEA:53744"/>
        <dbReference type="Rhea" id="RHEA-COMP:9657"/>
        <dbReference type="Rhea" id="RHEA-COMP:13640"/>
        <dbReference type="ChEBI" id="CHEBI:15377"/>
        <dbReference type="ChEBI" id="CHEBI:15378"/>
        <dbReference type="ChEBI" id="CHEBI:57305"/>
        <dbReference type="ChEBI" id="CHEBI:78442"/>
        <dbReference type="ChEBI" id="CHEBI:78522"/>
        <dbReference type="EC" id="3.1.1.96"/>
    </reaction>
</comment>
<evidence type="ECO:0000313" key="7">
    <source>
        <dbReference type="EMBL" id="KAK6177170.1"/>
    </source>
</evidence>
<protein>
    <recommendedName>
        <fullName evidence="2 5">D-aminoacyl-tRNA deacylase</fullName>
        <ecNumber evidence="2 5">3.1.1.96</ecNumber>
    </recommendedName>
</protein>
<dbReference type="EMBL" id="JAZGQO010000010">
    <property type="protein sequence ID" value="KAK6177170.1"/>
    <property type="molecule type" value="Genomic_DNA"/>
</dbReference>
<evidence type="ECO:0000256" key="5">
    <source>
        <dbReference type="RuleBase" id="RU003470"/>
    </source>
</evidence>
<evidence type="ECO:0000256" key="6">
    <source>
        <dbReference type="SAM" id="MobiDB-lite"/>
    </source>
</evidence>
<comment type="caution">
    <text evidence="7">The sequence shown here is derived from an EMBL/GenBank/DDBJ whole genome shotgun (WGS) entry which is preliminary data.</text>
</comment>
<name>A0AAN8JKW2_PATCE</name>
<evidence type="ECO:0000256" key="2">
    <source>
        <dbReference type="ARBA" id="ARBA00013056"/>
    </source>
</evidence>
<dbReference type="Proteomes" id="UP001347796">
    <property type="component" value="Unassembled WGS sequence"/>
</dbReference>
<organism evidence="7 8">
    <name type="scientific">Patella caerulea</name>
    <name type="common">Rayed Mediterranean limpet</name>
    <dbReference type="NCBI Taxonomy" id="87958"/>
    <lineage>
        <taxon>Eukaryota</taxon>
        <taxon>Metazoa</taxon>
        <taxon>Spiralia</taxon>
        <taxon>Lophotrochozoa</taxon>
        <taxon>Mollusca</taxon>
        <taxon>Gastropoda</taxon>
        <taxon>Patellogastropoda</taxon>
        <taxon>Patelloidea</taxon>
        <taxon>Patellidae</taxon>
        <taxon>Patella</taxon>
    </lineage>
</organism>
<dbReference type="InterPro" id="IPR023509">
    <property type="entry name" value="DTD-like_sf"/>
</dbReference>
<accession>A0AAN8JKW2</accession>
<dbReference type="PANTHER" id="PTHR10472:SF5">
    <property type="entry name" value="D-AMINOACYL-TRNA DEACYLASE 1"/>
    <property type="match status" value="1"/>
</dbReference>
<dbReference type="CDD" id="cd00563">
    <property type="entry name" value="Dtyr_deacylase"/>
    <property type="match status" value="1"/>
</dbReference>
<proteinExistence type="inferred from homology"/>